<comment type="similarity">
    <text evidence="1 4">Belongs to the glycosyl hydrolase 26 family.</text>
</comment>
<comment type="caution">
    <text evidence="8">The sequence shown here is derived from an EMBL/GenBank/DDBJ whole genome shotgun (WGS) entry which is preliminary data.</text>
</comment>
<dbReference type="Gene3D" id="3.20.20.80">
    <property type="entry name" value="Glycosidases"/>
    <property type="match status" value="1"/>
</dbReference>
<dbReference type="InterPro" id="IPR036582">
    <property type="entry name" value="Mao_N_sf"/>
</dbReference>
<evidence type="ECO:0000256" key="5">
    <source>
        <dbReference type="SAM" id="MobiDB-lite"/>
    </source>
</evidence>
<feature type="signal peptide" evidence="6">
    <location>
        <begin position="1"/>
        <end position="33"/>
    </location>
</feature>
<keyword evidence="2 4" id="KW-0378">Hydrolase</keyword>
<dbReference type="Pfam" id="PF07833">
    <property type="entry name" value="Cu_amine_oxidN1"/>
    <property type="match status" value="1"/>
</dbReference>
<evidence type="ECO:0000256" key="3">
    <source>
        <dbReference type="ARBA" id="ARBA00023295"/>
    </source>
</evidence>
<dbReference type="OrthoDB" id="9802773at2"/>
<dbReference type="PANTHER" id="PTHR40079">
    <property type="entry name" value="MANNAN ENDO-1,4-BETA-MANNOSIDASE E-RELATED"/>
    <property type="match status" value="1"/>
</dbReference>
<evidence type="ECO:0000256" key="2">
    <source>
        <dbReference type="ARBA" id="ARBA00022801"/>
    </source>
</evidence>
<dbReference type="InterPro" id="IPR012854">
    <property type="entry name" value="Cu_amine_oxidase-like_N"/>
</dbReference>
<keyword evidence="3 4" id="KW-0326">Glycosidase</keyword>
<dbReference type="InterPro" id="IPR000805">
    <property type="entry name" value="Glyco_hydro_26"/>
</dbReference>
<dbReference type="InterPro" id="IPR017853">
    <property type="entry name" value="GH"/>
</dbReference>
<dbReference type="Proteomes" id="UP000215509">
    <property type="component" value="Unassembled WGS sequence"/>
</dbReference>
<evidence type="ECO:0000256" key="4">
    <source>
        <dbReference type="PROSITE-ProRule" id="PRU01100"/>
    </source>
</evidence>
<dbReference type="EMBL" id="NMQW01000017">
    <property type="protein sequence ID" value="OXM86116.1"/>
    <property type="molecule type" value="Genomic_DNA"/>
</dbReference>
<dbReference type="Gene3D" id="3.30.457.10">
    <property type="entry name" value="Copper amine oxidase-like, N-terminal domain"/>
    <property type="match status" value="1"/>
</dbReference>
<evidence type="ECO:0000256" key="1">
    <source>
        <dbReference type="ARBA" id="ARBA00007754"/>
    </source>
</evidence>
<feature type="region of interest" description="Disordered" evidence="5">
    <location>
        <begin position="673"/>
        <end position="701"/>
    </location>
</feature>
<organism evidence="8 9">
    <name type="scientific">Paenibacillus rigui</name>
    <dbReference type="NCBI Taxonomy" id="554312"/>
    <lineage>
        <taxon>Bacteria</taxon>
        <taxon>Bacillati</taxon>
        <taxon>Bacillota</taxon>
        <taxon>Bacilli</taxon>
        <taxon>Bacillales</taxon>
        <taxon>Paenibacillaceae</taxon>
        <taxon>Paenibacillus</taxon>
    </lineage>
</organism>
<accession>A0A229URJ1</accession>
<keyword evidence="6" id="KW-0732">Signal</keyword>
<dbReference type="PROSITE" id="PS51764">
    <property type="entry name" value="GH26"/>
    <property type="match status" value="1"/>
</dbReference>
<dbReference type="AlphaFoldDB" id="A0A229URJ1"/>
<gene>
    <name evidence="8" type="ORF">CF651_12930</name>
</gene>
<feature type="active site" description="Proton donor" evidence="4">
    <location>
        <position position="255"/>
    </location>
</feature>
<evidence type="ECO:0000313" key="8">
    <source>
        <dbReference type="EMBL" id="OXM86116.1"/>
    </source>
</evidence>
<dbReference type="PANTHER" id="PTHR40079:SF4">
    <property type="entry name" value="GH26 DOMAIN-CONTAINING PROTEIN-RELATED"/>
    <property type="match status" value="1"/>
</dbReference>
<proteinExistence type="inferred from homology"/>
<feature type="chain" id="PRO_5013053786" description="GH26 domain-containing protein" evidence="6">
    <location>
        <begin position="34"/>
        <end position="728"/>
    </location>
</feature>
<reference evidence="8 9" key="1">
    <citation type="submission" date="2017-07" db="EMBL/GenBank/DDBJ databases">
        <title>Genome sequencing and assembly of Paenibacillus rigui.</title>
        <authorList>
            <person name="Mayilraj S."/>
        </authorList>
    </citation>
    <scope>NUCLEOTIDE SEQUENCE [LARGE SCALE GENOMIC DNA]</scope>
    <source>
        <strain evidence="8 9">JCM 16352</strain>
    </source>
</reference>
<evidence type="ECO:0000313" key="9">
    <source>
        <dbReference type="Proteomes" id="UP000215509"/>
    </source>
</evidence>
<name>A0A229URJ1_9BACL</name>
<evidence type="ECO:0000259" key="7">
    <source>
        <dbReference type="PROSITE" id="PS51764"/>
    </source>
</evidence>
<dbReference type="Pfam" id="PF02156">
    <property type="entry name" value="Glyco_hydro_26"/>
    <property type="match status" value="1"/>
</dbReference>
<dbReference type="GO" id="GO:0006080">
    <property type="term" value="P:substituted mannan metabolic process"/>
    <property type="evidence" value="ECO:0007669"/>
    <property type="project" value="InterPro"/>
</dbReference>
<protein>
    <recommendedName>
        <fullName evidence="7">GH26 domain-containing protein</fullName>
    </recommendedName>
</protein>
<feature type="active site" description="Nucleophile" evidence="4">
    <location>
        <position position="360"/>
    </location>
</feature>
<keyword evidence="9" id="KW-1185">Reference proteome</keyword>
<dbReference type="SUPFAM" id="SSF55383">
    <property type="entry name" value="Copper amine oxidase, domain N"/>
    <property type="match status" value="1"/>
</dbReference>
<dbReference type="SUPFAM" id="SSF51445">
    <property type="entry name" value="(Trans)glycosidases"/>
    <property type="match status" value="1"/>
</dbReference>
<dbReference type="InterPro" id="IPR022790">
    <property type="entry name" value="GH26_dom"/>
</dbReference>
<dbReference type="RefSeq" id="WP_094015265.1">
    <property type="nucleotide sequence ID" value="NZ_NMQW01000017.1"/>
</dbReference>
<feature type="domain" description="GH26" evidence="7">
    <location>
        <begin position="92"/>
        <end position="440"/>
    </location>
</feature>
<sequence length="728" mass="81534">MSRIRKTISRCSRMVFVVAVAAGLLASGSPASADPIWDRWKAAEAAVERGNPEEAVPHWKYLVDYYASISDWQSAALFSGKLDEYYDGVHDYENAIVYYELENEYWLKFGKDWGAVDLQRAEQIRTVAELYMSTSNVDELKKQALPSSGKLAKFEPEYGMYIGMYSEQDPAMQNNFTRSESLYGKKHALYLAYSQVGGAFPKQYAVRAKEAGAALQIAWEPRNGLDSVQDDAYLREWARAAKASGIPIFLRYASEMNGNWVVWHGDPQKYIEKFRLVHDVMAEEAPNVAMVWSPGDVPAYSMDVYYPGDDYVDWVGVSLYTEPYENGDPAQANMQATTPIERLDYLYKTYSDRKPLMISETAVSHYAHIPQESFTEYGLLNLHRLYEVMPLKYPRLKSITYFNVDLKDRESRNNYLLGANDAMKKLYSRMIASPFYLTKVEQGTKPADNTGHIRMLPEGNTFSERTKITPWVKIPDIYIGKLDYSINGSLIATQTEPPFGIELEAGSVPEGSSLQLEVYNRSGQKVATRSAPLSSEVSVRMDGKLQAYEQPPVIRQGSTLAPLRAIFEAMGATVTWDAAAQTATGRKGDTTITLKIGDRQAFKNGKPVELEVPAQLVNGFTVAPARFVGEAFGGDVQWDGKLRTVNITTGKGVSAADKSLNTTAAETVKELTAAPQPSDRQIQERAISPRQDEQKPDSQESGWLHRLMHRFRGTIQAVAAWLTQFVFA</sequence>
<dbReference type="GO" id="GO:0016985">
    <property type="term" value="F:mannan endo-1,4-beta-mannosidase activity"/>
    <property type="evidence" value="ECO:0007669"/>
    <property type="project" value="InterPro"/>
</dbReference>
<evidence type="ECO:0000256" key="6">
    <source>
        <dbReference type="SAM" id="SignalP"/>
    </source>
</evidence>